<accession>A0ABS3LBQ9</accession>
<proteinExistence type="predicted"/>
<feature type="coiled-coil region" evidence="1">
    <location>
        <begin position="156"/>
        <end position="209"/>
    </location>
</feature>
<sequence length="278" mass="32495">METPEKQSETSFDSVKESASVVLGDLMSQLQRLEEAMKKEDMGAVYQIYWKELPLAIQQSSNANHEMDNYFTSKLDREFLRMFPFMQLRQQATPVLLDYQLGSYYHDRAVIQLDATQPALLLLPEIKKQWEKVEKGTYREEIEALQAQEDDFDARIIAAGSEIERIELQIQQQEAAKRELEETKGLLNRKKVDDEIDQLDRKILALQEERRKWVPFVSDKITRESQKIGLAQQKQALALEQAIALKELRIIKKRFGSLKEMEKQLQQFVQVFLNKEGK</sequence>
<reference evidence="2 3" key="1">
    <citation type="submission" date="2021-03" db="EMBL/GenBank/DDBJ databases">
        <title>Enterococcal diversity collection.</title>
        <authorList>
            <person name="Gilmore M.S."/>
            <person name="Schwartzman J."/>
            <person name="Van Tyne D."/>
            <person name="Martin M."/>
            <person name="Earl A.M."/>
            <person name="Manson A.L."/>
            <person name="Straub T."/>
            <person name="Salamzade R."/>
            <person name="Saavedra J."/>
            <person name="Lebreton F."/>
            <person name="Prichula J."/>
            <person name="Schaufler K."/>
            <person name="Gaca A."/>
            <person name="Sgardioli B."/>
            <person name="Wagenaar J."/>
            <person name="Strong T."/>
        </authorList>
    </citation>
    <scope>NUCLEOTIDE SEQUENCE [LARGE SCALE GENOMIC DNA]</scope>
    <source>
        <strain evidence="2 3">669A</strain>
    </source>
</reference>
<organism evidence="2 3">
    <name type="scientific">Candidatus Enterococcus moelleringii</name>
    <dbReference type="NCBI Taxonomy" id="2815325"/>
    <lineage>
        <taxon>Bacteria</taxon>
        <taxon>Bacillati</taxon>
        <taxon>Bacillota</taxon>
        <taxon>Bacilli</taxon>
        <taxon>Lactobacillales</taxon>
        <taxon>Enterococcaceae</taxon>
        <taxon>Enterococcus</taxon>
    </lineage>
</organism>
<name>A0ABS3LBQ9_9ENTE</name>
<evidence type="ECO:0000313" key="2">
    <source>
        <dbReference type="EMBL" id="MBO1307071.1"/>
    </source>
</evidence>
<protein>
    <submittedName>
        <fullName evidence="2">Uncharacterized protein</fullName>
    </submittedName>
</protein>
<keyword evidence="3" id="KW-1185">Reference proteome</keyword>
<gene>
    <name evidence="2" type="ORF">JZO70_12915</name>
</gene>
<dbReference type="EMBL" id="JAFREM010000018">
    <property type="protein sequence ID" value="MBO1307071.1"/>
    <property type="molecule type" value="Genomic_DNA"/>
</dbReference>
<keyword evidence="1" id="KW-0175">Coiled coil</keyword>
<evidence type="ECO:0000313" key="3">
    <source>
        <dbReference type="Proteomes" id="UP000664601"/>
    </source>
</evidence>
<comment type="caution">
    <text evidence="2">The sequence shown here is derived from an EMBL/GenBank/DDBJ whole genome shotgun (WGS) entry which is preliminary data.</text>
</comment>
<evidence type="ECO:0000256" key="1">
    <source>
        <dbReference type="SAM" id="Coils"/>
    </source>
</evidence>
<dbReference type="Proteomes" id="UP000664601">
    <property type="component" value="Unassembled WGS sequence"/>
</dbReference>
<dbReference type="RefSeq" id="WP_207673982.1">
    <property type="nucleotide sequence ID" value="NZ_JAFREM010000018.1"/>
</dbReference>